<accession>A0A6C0LZI5</accession>
<proteinExistence type="predicted"/>
<dbReference type="EMBL" id="MN740632">
    <property type="protein sequence ID" value="QHU36087.1"/>
    <property type="molecule type" value="Genomic_DNA"/>
</dbReference>
<sequence length="140" mass="16595">MREEEGSLCLGVCEFYNPFLHGPYDARASDYFFFTCEVALPDFYDSSIFAYLSEYPGTCEYSGNVRAYWNIVNRPRMYPMLEIVQPVTMEPGGECVAVIKTFWLRLLQRKWKRIYAERRQRLQDLLKPHGLLKRECGWKL</sequence>
<evidence type="ECO:0000313" key="1">
    <source>
        <dbReference type="EMBL" id="QHU36087.1"/>
    </source>
</evidence>
<organism evidence="1">
    <name type="scientific">viral metagenome</name>
    <dbReference type="NCBI Taxonomy" id="1070528"/>
    <lineage>
        <taxon>unclassified sequences</taxon>
        <taxon>metagenomes</taxon>
        <taxon>organismal metagenomes</taxon>
    </lineage>
</organism>
<protein>
    <submittedName>
        <fullName evidence="1">Uncharacterized protein</fullName>
    </submittedName>
</protein>
<name>A0A6C0LZI5_9ZZZZ</name>
<reference evidence="1" key="1">
    <citation type="journal article" date="2020" name="Nature">
        <title>Giant virus diversity and host interactions through global metagenomics.</title>
        <authorList>
            <person name="Schulz F."/>
            <person name="Roux S."/>
            <person name="Paez-Espino D."/>
            <person name="Jungbluth S."/>
            <person name="Walsh D.A."/>
            <person name="Denef V.J."/>
            <person name="McMahon K.D."/>
            <person name="Konstantinidis K.T."/>
            <person name="Eloe-Fadrosh E.A."/>
            <person name="Kyrpides N.C."/>
            <person name="Woyke T."/>
        </authorList>
    </citation>
    <scope>NUCLEOTIDE SEQUENCE</scope>
    <source>
        <strain evidence="1">GVMAG-S-1035124-57</strain>
    </source>
</reference>
<dbReference type="AlphaFoldDB" id="A0A6C0LZI5"/>